<dbReference type="Gramene" id="PRQ52178">
    <property type="protein sequence ID" value="PRQ52178"/>
    <property type="gene ID" value="RchiOBHm_Chr2g0152641"/>
</dbReference>
<evidence type="ECO:0000256" key="9">
    <source>
        <dbReference type="ARBA" id="ARBA00022989"/>
    </source>
</evidence>
<evidence type="ECO:0000256" key="11">
    <source>
        <dbReference type="ARBA" id="ARBA00023157"/>
    </source>
</evidence>
<comment type="subcellular location">
    <subcellularLocation>
        <location evidence="1">Membrane</location>
        <topology evidence="1">Single-pass type I membrane protein</topology>
    </subcellularLocation>
</comment>
<feature type="signal peptide" evidence="16">
    <location>
        <begin position="1"/>
        <end position="25"/>
    </location>
</feature>
<evidence type="ECO:0000256" key="2">
    <source>
        <dbReference type="ARBA" id="ARBA00022527"/>
    </source>
</evidence>
<evidence type="ECO:0000259" key="17">
    <source>
        <dbReference type="PROSITE" id="PS50011"/>
    </source>
</evidence>
<sequence length="738" mass="81868">MDVVQFLLHTTLFLWCVSINTTTVAAPPQQILIAKPNCPSHCGNISIPYPFGIGPGCYAHNWFEILCNESVSPPKPFFNRTTLNLEVLEISIAGTLKVRNPITVSNNCSDKPIRQGAYLWGSPFVFSQKNRFTVVGCGVMAGLNCSSDGLTISATCLSQCEIASNASSTCNGLDCSQVSIPSFLSTFDTSFISTTNPCNYAFLADQDWFQSFTNNLTNISARISDMDYVPAVLEWGLYHSILDVFGTSSIASDRSVNCLEYNDASSTYSSSRLECFCAMGFEGNPYLIEGCQDINECLAPNRQCPVDYACKNHPGYAECYYPKRKSAVKLAFIVIGSVLGLLFLLSVAWWLHKAIKKRKNIKQMEKFFKQNGGLLLEQQLLSGEVNVDKIKLFNSKELDKATDHFNVDRILGQGGQGTVYKGMLEDGRIVAVKQSKKLVGGEVGNFINEIVILSQINHRNVVKLLGCCLETEVPLLVYEFILNGTLSQYIHHHNEEFPLTWEMRLRVSMEIAGAISYLHSSASMPIYHRDIKSSNILLDDKYRAKVADFGTARSIAIDKTHLTTRVQGTFGYLDPEYFQSSQFTDKSDVYSFGVVLAELLTGQKPISLTTSDEWRSLANLFILSMEGNCLFDILDTRVRSDGREEEIVAVANLAKRCLNLNGRKRPTMKEVAVELEGIQLSVKAHSDAQQNFSEIGYDRTNGMTEAWDVCSTSTGLSCMDSTTGSSLDAQPLLSFKYE</sequence>
<evidence type="ECO:0000256" key="14">
    <source>
        <dbReference type="ARBA" id="ARBA00047951"/>
    </source>
</evidence>
<evidence type="ECO:0000256" key="13">
    <source>
        <dbReference type="ARBA" id="ARBA00047558"/>
    </source>
</evidence>
<dbReference type="PROSITE" id="PS50011">
    <property type="entry name" value="PROTEIN_KINASE_DOM"/>
    <property type="match status" value="1"/>
</dbReference>
<dbReference type="GO" id="GO:0004674">
    <property type="term" value="F:protein serine/threonine kinase activity"/>
    <property type="evidence" value="ECO:0007669"/>
    <property type="project" value="UniProtKB-KW"/>
</dbReference>
<feature type="chain" id="PRO_5015173568" description="Protein kinase domain-containing protein" evidence="16">
    <location>
        <begin position="26"/>
        <end position="738"/>
    </location>
</feature>
<dbReference type="InterPro" id="IPR025287">
    <property type="entry name" value="WAK_GUB"/>
</dbReference>
<comment type="catalytic activity">
    <reaction evidence="14">
        <text>L-threonyl-[protein] + ATP = O-phospho-L-threonyl-[protein] + ADP + H(+)</text>
        <dbReference type="Rhea" id="RHEA:46608"/>
        <dbReference type="Rhea" id="RHEA-COMP:11060"/>
        <dbReference type="Rhea" id="RHEA-COMP:11605"/>
        <dbReference type="ChEBI" id="CHEBI:15378"/>
        <dbReference type="ChEBI" id="CHEBI:30013"/>
        <dbReference type="ChEBI" id="CHEBI:30616"/>
        <dbReference type="ChEBI" id="CHEBI:61977"/>
        <dbReference type="ChEBI" id="CHEBI:456216"/>
    </reaction>
</comment>
<keyword evidence="11" id="KW-1015">Disulfide bond</keyword>
<evidence type="ECO:0000256" key="5">
    <source>
        <dbReference type="ARBA" id="ARBA00022729"/>
    </source>
</evidence>
<dbReference type="EMBL" id="PDCK01000040">
    <property type="protein sequence ID" value="PRQ52178.1"/>
    <property type="molecule type" value="Genomic_DNA"/>
</dbReference>
<dbReference type="InterPro" id="IPR000719">
    <property type="entry name" value="Prot_kinase_dom"/>
</dbReference>
<comment type="caution">
    <text evidence="18">The sequence shown here is derived from an EMBL/GenBank/DDBJ whole genome shotgun (WGS) entry which is preliminary data.</text>
</comment>
<dbReference type="OrthoDB" id="4062651at2759"/>
<dbReference type="Pfam" id="PF13947">
    <property type="entry name" value="GUB_WAK_bind"/>
    <property type="match status" value="1"/>
</dbReference>
<dbReference type="SUPFAM" id="SSF56112">
    <property type="entry name" value="Protein kinase-like (PK-like)"/>
    <property type="match status" value="1"/>
</dbReference>
<evidence type="ECO:0000256" key="10">
    <source>
        <dbReference type="ARBA" id="ARBA00023136"/>
    </source>
</evidence>
<keyword evidence="4 15" id="KW-0812">Transmembrane</keyword>
<dbReference type="Gene3D" id="1.10.510.10">
    <property type="entry name" value="Transferase(Phosphotransferase) domain 1"/>
    <property type="match status" value="1"/>
</dbReference>
<keyword evidence="3 18" id="KW-0808">Transferase</keyword>
<keyword evidence="5 16" id="KW-0732">Signal</keyword>
<proteinExistence type="predicted"/>
<keyword evidence="6" id="KW-0547">Nucleotide-binding</keyword>
<dbReference type="FunFam" id="1.10.510.10:FF:000084">
    <property type="entry name" value="Wall-associated receptor kinase 2"/>
    <property type="match status" value="1"/>
</dbReference>
<keyword evidence="19" id="KW-1185">Reference proteome</keyword>
<gene>
    <name evidence="18" type="ORF">RchiOBHm_Chr2g0152641</name>
</gene>
<evidence type="ECO:0000256" key="16">
    <source>
        <dbReference type="SAM" id="SignalP"/>
    </source>
</evidence>
<evidence type="ECO:0000256" key="12">
    <source>
        <dbReference type="ARBA" id="ARBA00023180"/>
    </source>
</evidence>
<protein>
    <recommendedName>
        <fullName evidence="17">Protein kinase domain-containing protein</fullName>
    </recommendedName>
</protein>
<evidence type="ECO:0000256" key="4">
    <source>
        <dbReference type="ARBA" id="ARBA00022692"/>
    </source>
</evidence>
<evidence type="ECO:0000256" key="8">
    <source>
        <dbReference type="ARBA" id="ARBA00022840"/>
    </source>
</evidence>
<dbReference type="AlphaFoldDB" id="A0A2P6S0G6"/>
<evidence type="ECO:0000256" key="6">
    <source>
        <dbReference type="ARBA" id="ARBA00022741"/>
    </source>
</evidence>
<feature type="transmembrane region" description="Helical" evidence="15">
    <location>
        <begin position="330"/>
        <end position="351"/>
    </location>
</feature>
<evidence type="ECO:0000313" key="19">
    <source>
        <dbReference type="Proteomes" id="UP000238479"/>
    </source>
</evidence>
<dbReference type="PANTHER" id="PTHR27005">
    <property type="entry name" value="WALL-ASSOCIATED RECEPTOR KINASE-LIKE 21"/>
    <property type="match status" value="1"/>
</dbReference>
<dbReference type="PROSITE" id="PS00108">
    <property type="entry name" value="PROTEIN_KINASE_ST"/>
    <property type="match status" value="1"/>
</dbReference>
<dbReference type="Gene3D" id="2.10.25.10">
    <property type="entry name" value="Laminin"/>
    <property type="match status" value="1"/>
</dbReference>
<dbReference type="GO" id="GO:0030247">
    <property type="term" value="F:polysaccharide binding"/>
    <property type="evidence" value="ECO:0007669"/>
    <property type="project" value="InterPro"/>
</dbReference>
<dbReference type="CDD" id="cd14066">
    <property type="entry name" value="STKc_IRAK"/>
    <property type="match status" value="1"/>
</dbReference>
<dbReference type="InterPro" id="IPR045274">
    <property type="entry name" value="WAK-like"/>
</dbReference>
<dbReference type="FunFam" id="3.30.200.20:FF:000043">
    <property type="entry name" value="Wall-associated receptor kinase 2"/>
    <property type="match status" value="1"/>
</dbReference>
<keyword evidence="10 15" id="KW-0472">Membrane</keyword>
<evidence type="ECO:0000256" key="7">
    <source>
        <dbReference type="ARBA" id="ARBA00022777"/>
    </source>
</evidence>
<dbReference type="InterPro" id="IPR008271">
    <property type="entry name" value="Ser/Thr_kinase_AS"/>
</dbReference>
<keyword evidence="12" id="KW-0325">Glycoprotein</keyword>
<dbReference type="GO" id="GO:0005524">
    <property type="term" value="F:ATP binding"/>
    <property type="evidence" value="ECO:0007669"/>
    <property type="project" value="UniProtKB-KW"/>
</dbReference>
<keyword evidence="2" id="KW-0723">Serine/threonine-protein kinase</keyword>
<keyword evidence="8" id="KW-0067">ATP-binding</keyword>
<dbReference type="OMA" id="VNCNTKS"/>
<dbReference type="STRING" id="74649.A0A2P6S0G6"/>
<evidence type="ECO:0000256" key="15">
    <source>
        <dbReference type="SAM" id="Phobius"/>
    </source>
</evidence>
<dbReference type="SMART" id="SM00220">
    <property type="entry name" value="S_TKc"/>
    <property type="match status" value="1"/>
</dbReference>
<keyword evidence="9 15" id="KW-1133">Transmembrane helix</keyword>
<organism evidence="18 19">
    <name type="scientific">Rosa chinensis</name>
    <name type="common">China rose</name>
    <dbReference type="NCBI Taxonomy" id="74649"/>
    <lineage>
        <taxon>Eukaryota</taxon>
        <taxon>Viridiplantae</taxon>
        <taxon>Streptophyta</taxon>
        <taxon>Embryophyta</taxon>
        <taxon>Tracheophyta</taxon>
        <taxon>Spermatophyta</taxon>
        <taxon>Magnoliopsida</taxon>
        <taxon>eudicotyledons</taxon>
        <taxon>Gunneridae</taxon>
        <taxon>Pentapetalae</taxon>
        <taxon>rosids</taxon>
        <taxon>fabids</taxon>
        <taxon>Rosales</taxon>
        <taxon>Rosaceae</taxon>
        <taxon>Rosoideae</taxon>
        <taxon>Rosoideae incertae sedis</taxon>
        <taxon>Rosa</taxon>
    </lineage>
</organism>
<dbReference type="Pfam" id="PF00069">
    <property type="entry name" value="Pkinase"/>
    <property type="match status" value="1"/>
</dbReference>
<evidence type="ECO:0000313" key="18">
    <source>
        <dbReference type="EMBL" id="PRQ52178.1"/>
    </source>
</evidence>
<comment type="catalytic activity">
    <reaction evidence="13">
        <text>L-seryl-[protein] + ATP = O-phospho-L-seryl-[protein] + ADP + H(+)</text>
        <dbReference type="Rhea" id="RHEA:17989"/>
        <dbReference type="Rhea" id="RHEA-COMP:9863"/>
        <dbReference type="Rhea" id="RHEA-COMP:11604"/>
        <dbReference type="ChEBI" id="CHEBI:15378"/>
        <dbReference type="ChEBI" id="CHEBI:29999"/>
        <dbReference type="ChEBI" id="CHEBI:30616"/>
        <dbReference type="ChEBI" id="CHEBI:83421"/>
        <dbReference type="ChEBI" id="CHEBI:456216"/>
    </reaction>
</comment>
<accession>A0A2P6S0G6</accession>
<dbReference type="InterPro" id="IPR011009">
    <property type="entry name" value="Kinase-like_dom_sf"/>
</dbReference>
<evidence type="ECO:0000256" key="1">
    <source>
        <dbReference type="ARBA" id="ARBA00004479"/>
    </source>
</evidence>
<keyword evidence="7" id="KW-0418">Kinase</keyword>
<dbReference type="PANTHER" id="PTHR27005:SF280">
    <property type="entry name" value="WALL-ASSOCIATED RECEPTOR KINASE-LIKE 8"/>
    <property type="match status" value="1"/>
</dbReference>
<reference evidence="18 19" key="1">
    <citation type="journal article" date="2018" name="Nat. Genet.">
        <title>The Rosa genome provides new insights in the design of modern roses.</title>
        <authorList>
            <person name="Bendahmane M."/>
        </authorList>
    </citation>
    <scope>NUCLEOTIDE SEQUENCE [LARGE SCALE GENOMIC DNA]</scope>
    <source>
        <strain evidence="19">cv. Old Blush</strain>
    </source>
</reference>
<evidence type="ECO:0000256" key="3">
    <source>
        <dbReference type="ARBA" id="ARBA00022679"/>
    </source>
</evidence>
<dbReference type="Gene3D" id="3.30.200.20">
    <property type="entry name" value="Phosphorylase Kinase, domain 1"/>
    <property type="match status" value="1"/>
</dbReference>
<dbReference type="GO" id="GO:0007166">
    <property type="term" value="P:cell surface receptor signaling pathway"/>
    <property type="evidence" value="ECO:0007669"/>
    <property type="project" value="InterPro"/>
</dbReference>
<feature type="domain" description="Protein kinase" evidence="17">
    <location>
        <begin position="405"/>
        <end position="678"/>
    </location>
</feature>
<dbReference type="Proteomes" id="UP000238479">
    <property type="component" value="Chromosome 2"/>
</dbReference>
<dbReference type="GO" id="GO:0005886">
    <property type="term" value="C:plasma membrane"/>
    <property type="evidence" value="ECO:0007669"/>
    <property type="project" value="TreeGrafter"/>
</dbReference>
<name>A0A2P6S0G6_ROSCH</name>